<reference evidence="1 2" key="1">
    <citation type="submission" date="2019-04" db="EMBL/GenBank/DDBJ databases">
        <title>Draft genome of the big-headed turtle Platysternon megacephalum.</title>
        <authorList>
            <person name="Gong S."/>
        </authorList>
    </citation>
    <scope>NUCLEOTIDE SEQUENCE [LARGE SCALE GENOMIC DNA]</scope>
    <source>
        <strain evidence="1">DO16091913</strain>
        <tissue evidence="1">Muscle</tissue>
    </source>
</reference>
<dbReference type="AlphaFoldDB" id="A0A4D9DRU5"/>
<reference evidence="1 2" key="2">
    <citation type="submission" date="2019-04" db="EMBL/GenBank/DDBJ databases">
        <title>The genome sequence of big-headed turtle.</title>
        <authorList>
            <person name="Gong S."/>
        </authorList>
    </citation>
    <scope>NUCLEOTIDE SEQUENCE [LARGE SCALE GENOMIC DNA]</scope>
    <source>
        <strain evidence="1">DO16091913</strain>
        <tissue evidence="1">Muscle</tissue>
    </source>
</reference>
<keyword evidence="2" id="KW-1185">Reference proteome</keyword>
<sequence>MIFSHSSLKCLNTNLSAEMSLHLPLIKIFSDCVIKIICEYLQNLHSHKSEQTYFDHKAFPTQCRHSTVTCLPVSAGGIVTNVPNKPRASATNLNLSVLVHYHNSLHAVND</sequence>
<evidence type="ECO:0000313" key="1">
    <source>
        <dbReference type="EMBL" id="TFJ99664.1"/>
    </source>
</evidence>
<dbReference type="Proteomes" id="UP000297703">
    <property type="component" value="Unassembled WGS sequence"/>
</dbReference>
<proteinExistence type="predicted"/>
<gene>
    <name evidence="1" type="ORF">DR999_PMT18287</name>
</gene>
<evidence type="ECO:0000313" key="2">
    <source>
        <dbReference type="Proteomes" id="UP000297703"/>
    </source>
</evidence>
<comment type="caution">
    <text evidence="1">The sequence shown here is derived from an EMBL/GenBank/DDBJ whole genome shotgun (WGS) entry which is preliminary data.</text>
</comment>
<protein>
    <submittedName>
        <fullName evidence="1">Avidin-like</fullName>
    </submittedName>
</protein>
<organism evidence="1 2">
    <name type="scientific">Platysternon megacephalum</name>
    <name type="common">big-headed turtle</name>
    <dbReference type="NCBI Taxonomy" id="55544"/>
    <lineage>
        <taxon>Eukaryota</taxon>
        <taxon>Metazoa</taxon>
        <taxon>Chordata</taxon>
        <taxon>Craniata</taxon>
        <taxon>Vertebrata</taxon>
        <taxon>Euteleostomi</taxon>
        <taxon>Archelosauria</taxon>
        <taxon>Testudinata</taxon>
        <taxon>Testudines</taxon>
        <taxon>Cryptodira</taxon>
        <taxon>Durocryptodira</taxon>
        <taxon>Testudinoidea</taxon>
        <taxon>Platysternidae</taxon>
        <taxon>Platysternon</taxon>
    </lineage>
</organism>
<dbReference type="EMBL" id="QXTE01000313">
    <property type="protein sequence ID" value="TFJ99664.1"/>
    <property type="molecule type" value="Genomic_DNA"/>
</dbReference>
<accession>A0A4D9DRU5</accession>
<name>A0A4D9DRU5_9SAUR</name>